<comment type="catalytic activity">
    <reaction evidence="13">
        <text>L-threonyl-[protein] + ATP = O-phospho-L-threonyl-[protein] + ADP + H(+)</text>
        <dbReference type="Rhea" id="RHEA:46608"/>
        <dbReference type="Rhea" id="RHEA-COMP:11060"/>
        <dbReference type="Rhea" id="RHEA-COMP:11605"/>
        <dbReference type="ChEBI" id="CHEBI:15378"/>
        <dbReference type="ChEBI" id="CHEBI:30013"/>
        <dbReference type="ChEBI" id="CHEBI:30616"/>
        <dbReference type="ChEBI" id="CHEBI:61977"/>
        <dbReference type="ChEBI" id="CHEBI:456216"/>
        <dbReference type="EC" id="2.7.11.1"/>
    </reaction>
</comment>
<dbReference type="Pfam" id="PF13947">
    <property type="entry name" value="GUB_WAK_bind"/>
    <property type="match status" value="1"/>
</dbReference>
<evidence type="ECO:0000313" key="19">
    <source>
        <dbReference type="EMBL" id="KCW68946.1"/>
    </source>
</evidence>
<feature type="binding site" evidence="15">
    <location>
        <position position="373"/>
    </location>
    <ligand>
        <name>ATP</name>
        <dbReference type="ChEBI" id="CHEBI:30616"/>
    </ligand>
</feature>
<organism evidence="19">
    <name type="scientific">Eucalyptus grandis</name>
    <name type="common">Flooded gum</name>
    <dbReference type="NCBI Taxonomy" id="71139"/>
    <lineage>
        <taxon>Eukaryota</taxon>
        <taxon>Viridiplantae</taxon>
        <taxon>Streptophyta</taxon>
        <taxon>Embryophyta</taxon>
        <taxon>Tracheophyta</taxon>
        <taxon>Spermatophyta</taxon>
        <taxon>Magnoliopsida</taxon>
        <taxon>eudicotyledons</taxon>
        <taxon>Gunneridae</taxon>
        <taxon>Pentapetalae</taxon>
        <taxon>rosids</taxon>
        <taxon>malvids</taxon>
        <taxon>Myrtales</taxon>
        <taxon>Myrtaceae</taxon>
        <taxon>Myrtoideae</taxon>
        <taxon>Eucalypteae</taxon>
        <taxon>Eucalyptus</taxon>
    </lineage>
</organism>
<evidence type="ECO:0000256" key="14">
    <source>
        <dbReference type="ARBA" id="ARBA00048679"/>
    </source>
</evidence>
<keyword evidence="12" id="KW-0325">Glycoprotein</keyword>
<evidence type="ECO:0000256" key="15">
    <source>
        <dbReference type="PROSITE-ProRule" id="PRU10141"/>
    </source>
</evidence>
<dbReference type="GO" id="GO:0016020">
    <property type="term" value="C:membrane"/>
    <property type="evidence" value="ECO:0007669"/>
    <property type="project" value="UniProtKB-SubCell"/>
</dbReference>
<evidence type="ECO:0000256" key="9">
    <source>
        <dbReference type="ARBA" id="ARBA00022840"/>
    </source>
</evidence>
<dbReference type="Gene3D" id="3.30.200.20">
    <property type="entry name" value="Phosphorylase Kinase, domain 1"/>
    <property type="match status" value="1"/>
</dbReference>
<dbReference type="Pfam" id="PF14380">
    <property type="entry name" value="WAK_assoc"/>
    <property type="match status" value="1"/>
</dbReference>
<keyword evidence="8" id="KW-0418">Kinase</keyword>
<feature type="compositionally biased region" description="Polar residues" evidence="16">
    <location>
        <begin position="646"/>
        <end position="657"/>
    </location>
</feature>
<gene>
    <name evidence="19" type="ORF">EUGRSUZ_F02509</name>
</gene>
<keyword evidence="7 15" id="KW-0547">Nucleotide-binding</keyword>
<feature type="signal peptide" evidence="17">
    <location>
        <begin position="1"/>
        <end position="25"/>
    </location>
</feature>
<evidence type="ECO:0000256" key="5">
    <source>
        <dbReference type="ARBA" id="ARBA00022692"/>
    </source>
</evidence>
<keyword evidence="11" id="KW-0472">Membrane</keyword>
<dbReference type="InterPro" id="IPR011009">
    <property type="entry name" value="Kinase-like_dom_sf"/>
</dbReference>
<dbReference type="InterPro" id="IPR017441">
    <property type="entry name" value="Protein_kinase_ATP_BS"/>
</dbReference>
<dbReference type="PROSITE" id="PS00108">
    <property type="entry name" value="PROTEIN_KINASE_ST"/>
    <property type="match status" value="1"/>
</dbReference>
<dbReference type="InterPro" id="IPR008271">
    <property type="entry name" value="Ser/Thr_kinase_AS"/>
</dbReference>
<protein>
    <recommendedName>
        <fullName evidence="2">non-specific serine/threonine protein kinase</fullName>
        <ecNumber evidence="2">2.7.11.1</ecNumber>
    </recommendedName>
</protein>
<name>A0A059BSQ1_EUCGR</name>
<dbReference type="EC" id="2.7.11.1" evidence="2"/>
<dbReference type="InParanoid" id="A0A059BSQ1"/>
<keyword evidence="3" id="KW-0723">Serine/threonine-protein kinase</keyword>
<dbReference type="SUPFAM" id="SSF56112">
    <property type="entry name" value="Protein kinase-like (PK-like)"/>
    <property type="match status" value="1"/>
</dbReference>
<dbReference type="PANTHER" id="PTHR27009">
    <property type="entry name" value="RUST RESISTANCE KINASE LR10-RELATED"/>
    <property type="match status" value="1"/>
</dbReference>
<evidence type="ECO:0000256" key="16">
    <source>
        <dbReference type="SAM" id="MobiDB-lite"/>
    </source>
</evidence>
<comment type="catalytic activity">
    <reaction evidence="14">
        <text>L-seryl-[protein] + ATP = O-phospho-L-seryl-[protein] + ADP + H(+)</text>
        <dbReference type="Rhea" id="RHEA:17989"/>
        <dbReference type="Rhea" id="RHEA-COMP:9863"/>
        <dbReference type="Rhea" id="RHEA-COMP:11604"/>
        <dbReference type="ChEBI" id="CHEBI:15378"/>
        <dbReference type="ChEBI" id="CHEBI:29999"/>
        <dbReference type="ChEBI" id="CHEBI:30616"/>
        <dbReference type="ChEBI" id="CHEBI:83421"/>
        <dbReference type="ChEBI" id="CHEBI:456216"/>
        <dbReference type="EC" id="2.7.11.1"/>
    </reaction>
</comment>
<dbReference type="InterPro" id="IPR000719">
    <property type="entry name" value="Prot_kinase_dom"/>
</dbReference>
<evidence type="ECO:0000256" key="7">
    <source>
        <dbReference type="ARBA" id="ARBA00022741"/>
    </source>
</evidence>
<evidence type="ECO:0000256" key="17">
    <source>
        <dbReference type="SAM" id="SignalP"/>
    </source>
</evidence>
<comment type="subcellular location">
    <subcellularLocation>
        <location evidence="1">Membrane</location>
        <topology evidence="1">Single-pass type I membrane protein</topology>
    </subcellularLocation>
</comment>
<dbReference type="GO" id="GO:0030247">
    <property type="term" value="F:polysaccharide binding"/>
    <property type="evidence" value="ECO:0007669"/>
    <property type="project" value="InterPro"/>
</dbReference>
<evidence type="ECO:0000256" key="4">
    <source>
        <dbReference type="ARBA" id="ARBA00022679"/>
    </source>
</evidence>
<keyword evidence="6 17" id="KW-0732">Signal</keyword>
<dbReference type="FunCoup" id="A0A059BSQ1">
    <property type="interactions" value="752"/>
</dbReference>
<dbReference type="InterPro" id="IPR032872">
    <property type="entry name" value="WAK_assoc_C"/>
</dbReference>
<feature type="chain" id="PRO_5001568587" description="non-specific serine/threonine protein kinase" evidence="17">
    <location>
        <begin position="26"/>
        <end position="665"/>
    </location>
</feature>
<dbReference type="InterPro" id="IPR025287">
    <property type="entry name" value="WAK_GUB"/>
</dbReference>
<feature type="region of interest" description="Disordered" evidence="16">
    <location>
        <begin position="636"/>
        <end position="665"/>
    </location>
</feature>
<evidence type="ECO:0000256" key="6">
    <source>
        <dbReference type="ARBA" id="ARBA00022729"/>
    </source>
</evidence>
<dbReference type="GO" id="GO:0004674">
    <property type="term" value="F:protein serine/threonine kinase activity"/>
    <property type="evidence" value="ECO:0007669"/>
    <property type="project" value="UniProtKB-KW"/>
</dbReference>
<evidence type="ECO:0000256" key="10">
    <source>
        <dbReference type="ARBA" id="ARBA00022989"/>
    </source>
</evidence>
<keyword evidence="5" id="KW-0812">Transmembrane</keyword>
<dbReference type="SMART" id="SM00220">
    <property type="entry name" value="S_TKc"/>
    <property type="match status" value="1"/>
</dbReference>
<evidence type="ECO:0000256" key="3">
    <source>
        <dbReference type="ARBA" id="ARBA00022527"/>
    </source>
</evidence>
<dbReference type="FunFam" id="1.10.510.10:FF:000590">
    <property type="entry name" value="PR5-like receptor kinase"/>
    <property type="match status" value="1"/>
</dbReference>
<dbReference type="eggNOG" id="KOG1187">
    <property type="taxonomic scope" value="Eukaryota"/>
</dbReference>
<evidence type="ECO:0000256" key="13">
    <source>
        <dbReference type="ARBA" id="ARBA00047899"/>
    </source>
</evidence>
<dbReference type="InterPro" id="IPR045874">
    <property type="entry name" value="LRK10/LRL21-25-like"/>
</dbReference>
<dbReference type="Gramene" id="KCW68946">
    <property type="protein sequence ID" value="KCW68946"/>
    <property type="gene ID" value="EUGRSUZ_F02509"/>
</dbReference>
<dbReference type="PROSITE" id="PS00107">
    <property type="entry name" value="PROTEIN_KINASE_ATP"/>
    <property type="match status" value="1"/>
</dbReference>
<keyword evidence="4" id="KW-0808">Transferase</keyword>
<dbReference type="FunFam" id="3.30.200.20:FF:000178">
    <property type="entry name" value="serine/threonine-protein kinase PBS1-like"/>
    <property type="match status" value="1"/>
</dbReference>
<sequence length="665" mass="73489">MHQPLRIFPVLGLCFLNTFLNLIQAPMSFCADDPRYLNCSSTIQCGDLQGISYPFWGLNRARYCGLSPEFQVTCNKSAPIITIKNQNFRVLHINNALRALTVARSSYWYNLCPGSLHNTSQVAPFTYTSDTVTDNLTIYYGCPSSSSTNVGSMMESSRFTCTTNQSSTVGYVLARKAGDLTNANLASIEDYLGTCNTSVIIPVNQSAIQDLKANATLDALKAAIDQGFGMQWLDDDGLCQKCLKSGGQCGQVQDSGEFTCYCRERGQSPVGRSVIDQTRANDLTGVSLALGEAGPRQPSLAMAGKTKLFKKERTENHYDVDEFMRNHGSLVPRRYKYTDVKKMTNSLAENLGRGGYGEVYKGELKDGRPVAVKFLKESKGNGQEFINEVTSISRTAHVNVVALLGFCYEKNRRALIYEYMPNGSLDKYLPRQGAASRTSPLEWKILYQVALGVARGLEYLHCGCSTRILHLDIKPQNILLDQNLIPKISDFGLAKLCKGGESIVSMLGTRGTFGYIAPEVISRNFGGVSHKSDVYSYGMLVLEMIGGRDNFDARLSNGSHMYFPELVYRHLEPSKGLQLKGINTPEEEEIARKMITVSIWCIQTNPSNRPSISKAIEMLEGSLDLLPIPPKPYLTSPPVSPKHFETTTSSSSVFINSEDQEVEKL</sequence>
<evidence type="ECO:0000256" key="12">
    <source>
        <dbReference type="ARBA" id="ARBA00023180"/>
    </source>
</evidence>
<evidence type="ECO:0000256" key="2">
    <source>
        <dbReference type="ARBA" id="ARBA00012513"/>
    </source>
</evidence>
<dbReference type="AlphaFoldDB" id="A0A059BSQ1"/>
<dbReference type="Pfam" id="PF00069">
    <property type="entry name" value="Pkinase"/>
    <property type="match status" value="1"/>
</dbReference>
<reference evidence="19" key="1">
    <citation type="submission" date="2013-07" db="EMBL/GenBank/DDBJ databases">
        <title>The genome of Eucalyptus grandis.</title>
        <authorList>
            <person name="Schmutz J."/>
            <person name="Hayes R."/>
            <person name="Myburg A."/>
            <person name="Tuskan G."/>
            <person name="Grattapaglia D."/>
            <person name="Rokhsar D.S."/>
        </authorList>
    </citation>
    <scope>NUCLEOTIDE SEQUENCE</scope>
    <source>
        <tissue evidence="19">Leaf extractions</tissue>
    </source>
</reference>
<evidence type="ECO:0000256" key="1">
    <source>
        <dbReference type="ARBA" id="ARBA00004479"/>
    </source>
</evidence>
<dbReference type="OMA" id="CYESSMR"/>
<keyword evidence="10" id="KW-1133">Transmembrane helix</keyword>
<accession>A0A059BSQ1</accession>
<dbReference type="PROSITE" id="PS50011">
    <property type="entry name" value="PROTEIN_KINASE_DOM"/>
    <property type="match status" value="1"/>
</dbReference>
<dbReference type="GO" id="GO:0005524">
    <property type="term" value="F:ATP binding"/>
    <property type="evidence" value="ECO:0007669"/>
    <property type="project" value="UniProtKB-UniRule"/>
</dbReference>
<dbReference type="EMBL" id="KK198758">
    <property type="protein sequence ID" value="KCW68946.1"/>
    <property type="molecule type" value="Genomic_DNA"/>
</dbReference>
<feature type="domain" description="Protein kinase" evidence="18">
    <location>
        <begin position="345"/>
        <end position="634"/>
    </location>
</feature>
<keyword evidence="9 15" id="KW-0067">ATP-binding</keyword>
<evidence type="ECO:0000259" key="18">
    <source>
        <dbReference type="PROSITE" id="PS50011"/>
    </source>
</evidence>
<dbReference type="Gene3D" id="1.10.510.10">
    <property type="entry name" value="Transferase(Phosphotransferase) domain 1"/>
    <property type="match status" value="1"/>
</dbReference>
<evidence type="ECO:0000256" key="11">
    <source>
        <dbReference type="ARBA" id="ARBA00023136"/>
    </source>
</evidence>
<evidence type="ECO:0000256" key="8">
    <source>
        <dbReference type="ARBA" id="ARBA00022777"/>
    </source>
</evidence>
<proteinExistence type="predicted"/>